<name>A6I5M6_RAT</name>
<proteinExistence type="predicted"/>
<dbReference type="Proteomes" id="UP000234681">
    <property type="component" value="Chromosome 2"/>
</dbReference>
<dbReference type="AlphaFoldDB" id="A6I5M6"/>
<evidence type="ECO:0000313" key="2">
    <source>
        <dbReference type="Proteomes" id="UP000234681"/>
    </source>
</evidence>
<dbReference type="EMBL" id="CH473955">
    <property type="protein sequence ID" value="EDM10334.1"/>
    <property type="molecule type" value="Genomic_DNA"/>
</dbReference>
<sequence length="48" mass="5620">MEDSNEGIPTRLGNQYNIYLLETRKANLKLSSKRHIQKVPKVLIPKHF</sequence>
<protein>
    <submittedName>
        <fullName evidence="1">RCG44819</fullName>
    </submittedName>
</protein>
<evidence type="ECO:0000313" key="1">
    <source>
        <dbReference type="EMBL" id="EDM10334.1"/>
    </source>
</evidence>
<reference evidence="2" key="1">
    <citation type="submission" date="2005-09" db="EMBL/GenBank/DDBJ databases">
        <authorList>
            <person name="Mural R.J."/>
            <person name="Li P.W."/>
            <person name="Adams M.D."/>
            <person name="Amanatides P.G."/>
            <person name="Baden-Tillson H."/>
            <person name="Barnstead M."/>
            <person name="Chin S.H."/>
            <person name="Dew I."/>
            <person name="Evans C.A."/>
            <person name="Ferriera S."/>
            <person name="Flanigan M."/>
            <person name="Fosler C."/>
            <person name="Glodek A."/>
            <person name="Gu Z."/>
            <person name="Holt R.A."/>
            <person name="Jennings D."/>
            <person name="Kraft C.L."/>
            <person name="Lu F."/>
            <person name="Nguyen T."/>
            <person name="Nusskern D.R."/>
            <person name="Pfannkoch C.M."/>
            <person name="Sitter C."/>
            <person name="Sutton G.G."/>
            <person name="Venter J.C."/>
            <person name="Wang Z."/>
            <person name="Woodage T."/>
            <person name="Zheng X.H."/>
            <person name="Zhong F."/>
        </authorList>
    </citation>
    <scope>NUCLEOTIDE SEQUENCE [LARGE SCALE GENOMIC DNA]</scope>
    <source>
        <strain>BN</strain>
        <strain evidence="2">Sprague-Dawley</strain>
    </source>
</reference>
<accession>A6I5M6</accession>
<gene>
    <name evidence="1" type="ORF">rCG_44819</name>
</gene>
<organism evidence="1 2">
    <name type="scientific">Rattus norvegicus</name>
    <name type="common">Rat</name>
    <dbReference type="NCBI Taxonomy" id="10116"/>
    <lineage>
        <taxon>Eukaryota</taxon>
        <taxon>Metazoa</taxon>
        <taxon>Chordata</taxon>
        <taxon>Craniata</taxon>
        <taxon>Vertebrata</taxon>
        <taxon>Euteleostomi</taxon>
        <taxon>Mammalia</taxon>
        <taxon>Eutheria</taxon>
        <taxon>Euarchontoglires</taxon>
        <taxon>Glires</taxon>
        <taxon>Rodentia</taxon>
        <taxon>Myomorpha</taxon>
        <taxon>Muroidea</taxon>
        <taxon>Muridae</taxon>
        <taxon>Murinae</taxon>
        <taxon>Rattus</taxon>
    </lineage>
</organism>